<protein>
    <submittedName>
        <fullName evidence="6">Multicopper oxidase with three cupredoxin domains (Includes cell division protein FtsP and spore coat protein CotA)</fullName>
    </submittedName>
</protein>
<evidence type="ECO:0000256" key="1">
    <source>
        <dbReference type="ARBA" id="ARBA00010609"/>
    </source>
</evidence>
<dbReference type="PANTHER" id="PTHR48267">
    <property type="entry name" value="CUPREDOXIN SUPERFAMILY PROTEIN"/>
    <property type="match status" value="1"/>
</dbReference>
<feature type="domain" description="Plastocyanin-like" evidence="4">
    <location>
        <begin position="349"/>
        <end position="459"/>
    </location>
</feature>
<keyword evidence="7" id="KW-1185">Reference proteome</keyword>
<dbReference type="Pfam" id="PF07732">
    <property type="entry name" value="Cu-oxidase_3"/>
    <property type="match status" value="1"/>
</dbReference>
<evidence type="ECO:0000259" key="4">
    <source>
        <dbReference type="Pfam" id="PF07731"/>
    </source>
</evidence>
<evidence type="ECO:0000259" key="5">
    <source>
        <dbReference type="Pfam" id="PF07732"/>
    </source>
</evidence>
<dbReference type="EMBL" id="LT607750">
    <property type="protein sequence ID" value="SCG36665.1"/>
    <property type="molecule type" value="Genomic_DNA"/>
</dbReference>
<keyword evidence="3" id="KW-0560">Oxidoreductase</keyword>
<keyword evidence="6" id="KW-0131">Cell cycle</keyword>
<name>A0A1C5GS96_9ACTN</name>
<evidence type="ECO:0000313" key="7">
    <source>
        <dbReference type="Proteomes" id="UP000198217"/>
    </source>
</evidence>
<dbReference type="InterPro" id="IPR011706">
    <property type="entry name" value="Cu-oxidase_C"/>
</dbReference>
<organism evidence="6 7">
    <name type="scientific">Micromonospora echinaurantiaca</name>
    <dbReference type="NCBI Taxonomy" id="47857"/>
    <lineage>
        <taxon>Bacteria</taxon>
        <taxon>Bacillati</taxon>
        <taxon>Actinomycetota</taxon>
        <taxon>Actinomycetes</taxon>
        <taxon>Micromonosporales</taxon>
        <taxon>Micromonosporaceae</taxon>
        <taxon>Micromonospora</taxon>
    </lineage>
</organism>
<proteinExistence type="inferred from homology"/>
<dbReference type="CDD" id="cd13867">
    <property type="entry name" value="CuRO_2_CueO_FtsP"/>
    <property type="match status" value="1"/>
</dbReference>
<evidence type="ECO:0000313" key="6">
    <source>
        <dbReference type="EMBL" id="SCG36665.1"/>
    </source>
</evidence>
<keyword evidence="6" id="KW-0132">Cell division</keyword>
<dbReference type="InterPro" id="IPR045087">
    <property type="entry name" value="Cu-oxidase_fam"/>
</dbReference>
<dbReference type="PROSITE" id="PS00080">
    <property type="entry name" value="MULTICOPPER_OXIDASE2"/>
    <property type="match status" value="1"/>
</dbReference>
<keyword evidence="6" id="KW-0946">Virion</keyword>
<keyword evidence="2" id="KW-0479">Metal-binding</keyword>
<evidence type="ECO:0000256" key="2">
    <source>
        <dbReference type="ARBA" id="ARBA00022723"/>
    </source>
</evidence>
<dbReference type="PANTHER" id="PTHR48267:SF1">
    <property type="entry name" value="BILIRUBIN OXIDASE"/>
    <property type="match status" value="1"/>
</dbReference>
<accession>A0A1C5GS96</accession>
<dbReference type="SUPFAM" id="SSF49503">
    <property type="entry name" value="Cupredoxins"/>
    <property type="match status" value="3"/>
</dbReference>
<dbReference type="Proteomes" id="UP000198217">
    <property type="component" value="Chromosome I"/>
</dbReference>
<dbReference type="Gene3D" id="2.60.40.420">
    <property type="entry name" value="Cupredoxins - blue copper proteins"/>
    <property type="match status" value="3"/>
</dbReference>
<evidence type="ECO:0000256" key="3">
    <source>
        <dbReference type="ARBA" id="ARBA00023002"/>
    </source>
</evidence>
<feature type="domain" description="Plastocyanin-like" evidence="5">
    <location>
        <begin position="55"/>
        <end position="168"/>
    </location>
</feature>
<reference evidence="6 7" key="1">
    <citation type="submission" date="2016-06" db="EMBL/GenBank/DDBJ databases">
        <authorList>
            <person name="Kjaerup R.B."/>
            <person name="Dalgaard T.S."/>
            <person name="Juul-Madsen H.R."/>
        </authorList>
    </citation>
    <scope>NUCLEOTIDE SEQUENCE [LARGE SCALE GENOMIC DNA]</scope>
    <source>
        <strain evidence="6 7">DSM 43904</strain>
    </source>
</reference>
<dbReference type="InterPro" id="IPR011707">
    <property type="entry name" value="Cu-oxidase-like_N"/>
</dbReference>
<dbReference type="InterPro" id="IPR008972">
    <property type="entry name" value="Cupredoxin"/>
</dbReference>
<dbReference type="AlphaFoldDB" id="A0A1C5GS96"/>
<dbReference type="GO" id="GO:0005507">
    <property type="term" value="F:copper ion binding"/>
    <property type="evidence" value="ECO:0007669"/>
    <property type="project" value="InterPro"/>
</dbReference>
<gene>
    <name evidence="6" type="ORF">GA0070609_0299</name>
</gene>
<dbReference type="Pfam" id="PF07731">
    <property type="entry name" value="Cu-oxidase_2"/>
    <property type="match status" value="1"/>
</dbReference>
<dbReference type="CDD" id="cd13890">
    <property type="entry name" value="CuRO_3_CueO_FtsP"/>
    <property type="match status" value="1"/>
</dbReference>
<sequence>MFAGLAALAGCGSPGSASKGNSGTLTFANRLRVPPLLEPVVTKDGTRQFSLTMQAGRTELLPGRPTATWGFNGPFLGPTVRAKRGDRVAMRVHNKLGEPSTVHWHGMRLPAAMDGGPHQMIEPGGTWTPRWTIDQPAATSWYHPHPHGTTAAHVYRGLAGLFLLDDPATAALGLPSTYGVDDVPLVLQDKILDPNGVLLEDPKPTWGLIGDQILVNGVHDPFFEVTTTLVRLRILNGSSARMYHVEFADRRRFHVIGTDAGLLAAPVPVERVQLSPGERLEILVEFAPRDQVVLRSVAGDNGIDEGDYDLLKFVAADRLTPRPPVPGRLAATPRIEVPADARERRFRLSGSDEINGREMDMARIDEVVPAGATEIWHVENTVYAHNFHIHEVAFEVLDIDGQQPPAYLRGPKDTVFVPGKSTVRLAVQFGHFTDPKTPYMYHCHILRHEDKGMMGQFVIVRPGTEASVPRTLPTHHHHG</sequence>
<dbReference type="GO" id="GO:0016491">
    <property type="term" value="F:oxidoreductase activity"/>
    <property type="evidence" value="ECO:0007669"/>
    <property type="project" value="UniProtKB-KW"/>
</dbReference>
<dbReference type="InterPro" id="IPR002355">
    <property type="entry name" value="Cu_oxidase_Cu_BS"/>
</dbReference>
<comment type="similarity">
    <text evidence="1">Belongs to the multicopper oxidase family.</text>
</comment>
<dbReference type="GO" id="GO:0051301">
    <property type="term" value="P:cell division"/>
    <property type="evidence" value="ECO:0007669"/>
    <property type="project" value="UniProtKB-KW"/>
</dbReference>
<dbReference type="CDD" id="cd04232">
    <property type="entry name" value="CuRO_1_CueO_FtsP"/>
    <property type="match status" value="1"/>
</dbReference>
<keyword evidence="6" id="KW-0167">Capsid protein</keyword>